<gene>
    <name evidence="3" type="primary">cpoA</name>
    <name evidence="3" type="ORF">SDC9_32659</name>
</gene>
<dbReference type="GO" id="GO:0016757">
    <property type="term" value="F:glycosyltransferase activity"/>
    <property type="evidence" value="ECO:0007669"/>
    <property type="project" value="UniProtKB-KW"/>
</dbReference>
<keyword evidence="3" id="KW-0808">Transferase</keyword>
<evidence type="ECO:0000259" key="1">
    <source>
        <dbReference type="Pfam" id="PF00534"/>
    </source>
</evidence>
<dbReference type="InterPro" id="IPR050194">
    <property type="entry name" value="Glycosyltransferase_grp1"/>
</dbReference>
<dbReference type="PANTHER" id="PTHR45947:SF3">
    <property type="entry name" value="SULFOQUINOVOSYL TRANSFERASE SQD2"/>
    <property type="match status" value="1"/>
</dbReference>
<dbReference type="Gene3D" id="3.40.50.2000">
    <property type="entry name" value="Glycogen Phosphorylase B"/>
    <property type="match status" value="2"/>
</dbReference>
<dbReference type="SUPFAM" id="SSF53756">
    <property type="entry name" value="UDP-Glycosyltransferase/glycogen phosphorylase"/>
    <property type="match status" value="1"/>
</dbReference>
<dbReference type="InterPro" id="IPR001296">
    <property type="entry name" value="Glyco_trans_1"/>
</dbReference>
<feature type="domain" description="Glycosyl transferase family 1" evidence="1">
    <location>
        <begin position="145"/>
        <end position="280"/>
    </location>
</feature>
<dbReference type="EC" id="2.4.1.-" evidence="3"/>
<dbReference type="PANTHER" id="PTHR45947">
    <property type="entry name" value="SULFOQUINOVOSYL TRANSFERASE SQD2"/>
    <property type="match status" value="1"/>
</dbReference>
<comment type="caution">
    <text evidence="3">The sequence shown here is derived from an EMBL/GenBank/DDBJ whole genome shotgun (WGS) entry which is preliminary data.</text>
</comment>
<dbReference type="Pfam" id="PF00534">
    <property type="entry name" value="Glycos_transf_1"/>
    <property type="match status" value="1"/>
</dbReference>
<protein>
    <submittedName>
        <fullName evidence="3">Alpha-galactosylglucosyldiacylglycerol synthase</fullName>
        <ecNumber evidence="3">2.4.1.-</ecNumber>
    </submittedName>
</protein>
<dbReference type="Pfam" id="PF13439">
    <property type="entry name" value="Glyco_transf_4"/>
    <property type="match status" value="1"/>
</dbReference>
<dbReference type="EMBL" id="VSSQ01000226">
    <property type="protein sequence ID" value="MPL86675.1"/>
    <property type="molecule type" value="Genomic_DNA"/>
</dbReference>
<sequence length="324" mass="36450">MRVNIRVENYSVFKYVGCATVAMMLYNGLQKTPGVEVELNSKKHDHDITHCHTLGPGAVWSMLRAKHVKIITAHSTPSLNANNLAGASLINKIYKPMYGRYDHIITITGENEREIKEMLPDMPTTRIPSCVNMEKFRPDAEKRRIFRETYGYTDDDKVILQVAQQTPRKGIYDFLDLADEHPEYKFMWVGGFPYGPISDNRKKVEARKAKAGDNVIFPGFVPDITGVYAGADVFLFPSYGDLMSISIMEALSSGLPVISRELSEYRELFPGIAGFFTKNEEIAPLLADEAMLRNAASHARASVEPYDIYKVAKMHADLYAELLA</sequence>
<accession>A0A644V6L4</accession>
<evidence type="ECO:0000313" key="3">
    <source>
        <dbReference type="EMBL" id="MPL86675.1"/>
    </source>
</evidence>
<proteinExistence type="predicted"/>
<organism evidence="3">
    <name type="scientific">bioreactor metagenome</name>
    <dbReference type="NCBI Taxonomy" id="1076179"/>
    <lineage>
        <taxon>unclassified sequences</taxon>
        <taxon>metagenomes</taxon>
        <taxon>ecological metagenomes</taxon>
    </lineage>
</organism>
<reference evidence="3" key="1">
    <citation type="submission" date="2019-08" db="EMBL/GenBank/DDBJ databases">
        <authorList>
            <person name="Kucharzyk K."/>
            <person name="Murdoch R.W."/>
            <person name="Higgins S."/>
            <person name="Loffler F."/>
        </authorList>
    </citation>
    <scope>NUCLEOTIDE SEQUENCE</scope>
</reference>
<dbReference type="AlphaFoldDB" id="A0A644V6L4"/>
<name>A0A644V6L4_9ZZZZ</name>
<feature type="domain" description="Glycosyltransferase subfamily 4-like N-terminal" evidence="2">
    <location>
        <begin position="42"/>
        <end position="134"/>
    </location>
</feature>
<dbReference type="InterPro" id="IPR028098">
    <property type="entry name" value="Glyco_trans_4-like_N"/>
</dbReference>
<keyword evidence="3" id="KW-0328">Glycosyltransferase</keyword>
<evidence type="ECO:0000259" key="2">
    <source>
        <dbReference type="Pfam" id="PF13439"/>
    </source>
</evidence>
<dbReference type="CDD" id="cd03801">
    <property type="entry name" value="GT4_PimA-like"/>
    <property type="match status" value="1"/>
</dbReference>